<name>A0A0E9X3B9_ANGAN</name>
<protein>
    <submittedName>
        <fullName evidence="1">Uncharacterized protein</fullName>
    </submittedName>
</protein>
<organism evidence="1">
    <name type="scientific">Anguilla anguilla</name>
    <name type="common">European freshwater eel</name>
    <name type="synonym">Muraena anguilla</name>
    <dbReference type="NCBI Taxonomy" id="7936"/>
    <lineage>
        <taxon>Eukaryota</taxon>
        <taxon>Metazoa</taxon>
        <taxon>Chordata</taxon>
        <taxon>Craniata</taxon>
        <taxon>Vertebrata</taxon>
        <taxon>Euteleostomi</taxon>
        <taxon>Actinopterygii</taxon>
        <taxon>Neopterygii</taxon>
        <taxon>Teleostei</taxon>
        <taxon>Anguilliformes</taxon>
        <taxon>Anguillidae</taxon>
        <taxon>Anguilla</taxon>
    </lineage>
</organism>
<reference evidence="1" key="1">
    <citation type="submission" date="2014-11" db="EMBL/GenBank/DDBJ databases">
        <authorList>
            <person name="Amaro Gonzalez C."/>
        </authorList>
    </citation>
    <scope>NUCLEOTIDE SEQUENCE</scope>
</reference>
<evidence type="ECO:0000313" key="1">
    <source>
        <dbReference type="EMBL" id="JAH96198.1"/>
    </source>
</evidence>
<accession>A0A0E9X3B9</accession>
<sequence length="69" mass="7567">MQHCCDTDVSIVNSQVCLPFATTCCCYVDRDCSIPCMLAEQPALFPENLNTTAAQFKHSCRGTYSQPAS</sequence>
<dbReference type="AlphaFoldDB" id="A0A0E9X3B9"/>
<proteinExistence type="predicted"/>
<dbReference type="EMBL" id="GBXM01012379">
    <property type="protein sequence ID" value="JAH96198.1"/>
    <property type="molecule type" value="Transcribed_RNA"/>
</dbReference>
<reference evidence="1" key="2">
    <citation type="journal article" date="2015" name="Fish Shellfish Immunol.">
        <title>Early steps in the European eel (Anguilla anguilla)-Vibrio vulnificus interaction in the gills: Role of the RtxA13 toxin.</title>
        <authorList>
            <person name="Callol A."/>
            <person name="Pajuelo D."/>
            <person name="Ebbesson L."/>
            <person name="Teles M."/>
            <person name="MacKenzie S."/>
            <person name="Amaro C."/>
        </authorList>
    </citation>
    <scope>NUCLEOTIDE SEQUENCE</scope>
</reference>